<evidence type="ECO:0000256" key="1">
    <source>
        <dbReference type="SAM" id="SignalP"/>
    </source>
</evidence>
<dbReference type="PANTHER" id="PTHR21261">
    <property type="entry name" value="BEAT PROTEIN"/>
    <property type="match status" value="1"/>
</dbReference>
<name>A0AAD9RB02_9HYME</name>
<accession>A0AAD9RB02</accession>
<dbReference type="AlphaFoldDB" id="A0AAD9RB02"/>
<keyword evidence="1" id="KW-0732">Signal</keyword>
<reference evidence="2" key="1">
    <citation type="submission" date="2021-08" db="EMBL/GenBank/DDBJ databases">
        <authorList>
            <person name="Misof B."/>
            <person name="Oliver O."/>
            <person name="Podsiadlowski L."/>
            <person name="Donath A."/>
            <person name="Peters R."/>
            <person name="Mayer C."/>
            <person name="Rust J."/>
            <person name="Gunkel S."/>
            <person name="Lesny P."/>
            <person name="Martin S."/>
            <person name="Oeyen J.P."/>
            <person name="Petersen M."/>
            <person name="Panagiotis P."/>
            <person name="Wilbrandt J."/>
            <person name="Tanja T."/>
        </authorList>
    </citation>
    <scope>NUCLEOTIDE SEQUENCE</scope>
    <source>
        <strain evidence="2">GBR_01_08_01A</strain>
        <tissue evidence="2">Thorax + abdomen</tissue>
    </source>
</reference>
<dbReference type="InterPro" id="IPR013783">
    <property type="entry name" value="Ig-like_fold"/>
</dbReference>
<gene>
    <name evidence="2" type="ORF">KPH14_012110</name>
</gene>
<protein>
    <recommendedName>
        <fullName evidence="4">Ig-like domain-containing protein</fullName>
    </recommendedName>
</protein>
<proteinExistence type="predicted"/>
<feature type="chain" id="PRO_5042013831" description="Ig-like domain-containing protein" evidence="1">
    <location>
        <begin position="19"/>
        <end position="339"/>
    </location>
</feature>
<comment type="caution">
    <text evidence="2">The sequence shown here is derived from an EMBL/GenBank/DDBJ whole genome shotgun (WGS) entry which is preliminary data.</text>
</comment>
<evidence type="ECO:0008006" key="4">
    <source>
        <dbReference type="Google" id="ProtNLM"/>
    </source>
</evidence>
<evidence type="ECO:0000313" key="3">
    <source>
        <dbReference type="Proteomes" id="UP001258017"/>
    </source>
</evidence>
<sequence length="339" mass="38845">MSSVTRSVFLLLTRVIVSNHFYANAASVIERINVPSVVRNGTGPIELSCTYKIDENENGLVFKWYHELDQIYQWIPPLPPQDTGIIKDYSEYPAENLKEPESRSIIHLKMVTVEMSGIYMCIIKTLRNDDTRAARMIVYVPESSAKIDVSRFNDTHINVKCTVLGAQPRPILAIYIEGIKVIDTSGILSRTDRYSYDFSVTQNAILKNMMDPAVIECEINILEVNYKRRERMDHSFVGAHLKKLGTVKIEINLQECQYNGTMSRICVLVLLAVCALWTFGETLSCDQCGQECVGICGTRQFRACCFNNMRKRTIGFGLKFWMRPRRYAIQFYRPAYDVL</sequence>
<feature type="signal peptide" evidence="1">
    <location>
        <begin position="1"/>
        <end position="18"/>
    </location>
</feature>
<keyword evidence="3" id="KW-1185">Reference proteome</keyword>
<evidence type="ECO:0000313" key="2">
    <source>
        <dbReference type="EMBL" id="KAK2575721.1"/>
    </source>
</evidence>
<dbReference type="Gene3D" id="2.60.40.10">
    <property type="entry name" value="Immunoglobulins"/>
    <property type="match status" value="1"/>
</dbReference>
<reference evidence="2" key="2">
    <citation type="journal article" date="2023" name="Commun. Biol.">
        <title>Intrasexual cuticular hydrocarbon dimorphism in a wasp sheds light on hydrocarbon biosynthesis genes in Hymenoptera.</title>
        <authorList>
            <person name="Moris V.C."/>
            <person name="Podsiadlowski L."/>
            <person name="Martin S."/>
            <person name="Oeyen J.P."/>
            <person name="Donath A."/>
            <person name="Petersen M."/>
            <person name="Wilbrandt J."/>
            <person name="Misof B."/>
            <person name="Liedtke D."/>
            <person name="Thamm M."/>
            <person name="Scheiner R."/>
            <person name="Schmitt T."/>
            <person name="Niehuis O."/>
        </authorList>
    </citation>
    <scope>NUCLEOTIDE SEQUENCE</scope>
    <source>
        <strain evidence="2">GBR_01_08_01A</strain>
    </source>
</reference>
<organism evidence="2 3">
    <name type="scientific">Odynerus spinipes</name>
    <dbReference type="NCBI Taxonomy" id="1348599"/>
    <lineage>
        <taxon>Eukaryota</taxon>
        <taxon>Metazoa</taxon>
        <taxon>Ecdysozoa</taxon>
        <taxon>Arthropoda</taxon>
        <taxon>Hexapoda</taxon>
        <taxon>Insecta</taxon>
        <taxon>Pterygota</taxon>
        <taxon>Neoptera</taxon>
        <taxon>Endopterygota</taxon>
        <taxon>Hymenoptera</taxon>
        <taxon>Apocrita</taxon>
        <taxon>Aculeata</taxon>
        <taxon>Vespoidea</taxon>
        <taxon>Vespidae</taxon>
        <taxon>Eumeninae</taxon>
        <taxon>Odynerus</taxon>
    </lineage>
</organism>
<dbReference type="Proteomes" id="UP001258017">
    <property type="component" value="Unassembled WGS sequence"/>
</dbReference>
<dbReference type="EMBL" id="JAIFRP010004410">
    <property type="protein sequence ID" value="KAK2575721.1"/>
    <property type="molecule type" value="Genomic_DNA"/>
</dbReference>